<keyword evidence="2" id="KW-1185">Reference proteome</keyword>
<dbReference type="OrthoDB" id="2985014at2759"/>
<gene>
    <name evidence="1" type="ORF">CDV36_012987</name>
</gene>
<dbReference type="AlphaFoldDB" id="A0A3M2RQ59"/>
<organism evidence="1 2">
    <name type="scientific">Fusarium kuroshium</name>
    <dbReference type="NCBI Taxonomy" id="2010991"/>
    <lineage>
        <taxon>Eukaryota</taxon>
        <taxon>Fungi</taxon>
        <taxon>Dikarya</taxon>
        <taxon>Ascomycota</taxon>
        <taxon>Pezizomycotina</taxon>
        <taxon>Sordariomycetes</taxon>
        <taxon>Hypocreomycetidae</taxon>
        <taxon>Hypocreales</taxon>
        <taxon>Nectriaceae</taxon>
        <taxon>Fusarium</taxon>
        <taxon>Fusarium solani species complex</taxon>
    </lineage>
</organism>
<comment type="caution">
    <text evidence="1">The sequence shown here is derived from an EMBL/GenBank/DDBJ whole genome shotgun (WGS) entry which is preliminary data.</text>
</comment>
<accession>A0A3M2RQ59</accession>
<evidence type="ECO:0000313" key="2">
    <source>
        <dbReference type="Proteomes" id="UP000277212"/>
    </source>
</evidence>
<protein>
    <submittedName>
        <fullName evidence="1">Uncharacterized protein</fullName>
    </submittedName>
</protein>
<reference evidence="1 2" key="1">
    <citation type="submission" date="2017-06" db="EMBL/GenBank/DDBJ databases">
        <title>Comparative genomic analysis of Ambrosia Fusariam Clade fungi.</title>
        <authorList>
            <person name="Stajich J.E."/>
            <person name="Carrillo J."/>
            <person name="Kijimoto T."/>
            <person name="Eskalen A."/>
            <person name="O'Donnell K."/>
            <person name="Kasson M."/>
        </authorList>
    </citation>
    <scope>NUCLEOTIDE SEQUENCE [LARGE SCALE GENOMIC DNA]</scope>
    <source>
        <strain evidence="1">UCR3666</strain>
    </source>
</reference>
<dbReference type="Proteomes" id="UP000277212">
    <property type="component" value="Unassembled WGS sequence"/>
</dbReference>
<dbReference type="EMBL" id="NKUJ01000343">
    <property type="protein sequence ID" value="RMJ07408.1"/>
    <property type="molecule type" value="Genomic_DNA"/>
</dbReference>
<proteinExistence type="predicted"/>
<evidence type="ECO:0000313" key="1">
    <source>
        <dbReference type="EMBL" id="RMJ07408.1"/>
    </source>
</evidence>
<name>A0A3M2RQ59_9HYPO</name>
<sequence length="187" mass="21204">MLSLVPQQGQGGTLASNEILFNPLELRCGQQWASFWNSPALSVQATTPIHYGTSNVILSPLPYDYHLHEILDVTRAFICNIGPPTIADFMLDDSPNALSHQLKIYKDPFKRRQKQTEFFASYWILYLFFRLQVTVTLDQTTLEESPSWMHPTKLQQEVKHLGVLSTVYWGTLGLGEVETGSSMNSRV</sequence>